<dbReference type="AlphaFoldDB" id="A0A1I2LX16"/>
<proteinExistence type="predicted"/>
<evidence type="ECO:0000256" key="1">
    <source>
        <dbReference type="SAM" id="Phobius"/>
    </source>
</evidence>
<reference evidence="2 3" key="1">
    <citation type="submission" date="2016-10" db="EMBL/GenBank/DDBJ databases">
        <authorList>
            <person name="de Groot N.N."/>
        </authorList>
    </citation>
    <scope>NUCLEOTIDE SEQUENCE [LARGE SCALE GENOMIC DNA]</scope>
    <source>
        <strain evidence="2 3">DSM 43019</strain>
    </source>
</reference>
<organism evidence="2 3">
    <name type="scientific">Actinoplanes philippinensis</name>
    <dbReference type="NCBI Taxonomy" id="35752"/>
    <lineage>
        <taxon>Bacteria</taxon>
        <taxon>Bacillati</taxon>
        <taxon>Actinomycetota</taxon>
        <taxon>Actinomycetes</taxon>
        <taxon>Micromonosporales</taxon>
        <taxon>Micromonosporaceae</taxon>
        <taxon>Actinoplanes</taxon>
    </lineage>
</organism>
<dbReference type="OrthoDB" id="3298623at2"/>
<keyword evidence="1" id="KW-1133">Transmembrane helix</keyword>
<keyword evidence="1" id="KW-0472">Membrane</keyword>
<gene>
    <name evidence="2" type="ORF">SAMN05421541_12463</name>
</gene>
<feature type="transmembrane region" description="Helical" evidence="1">
    <location>
        <begin position="29"/>
        <end position="51"/>
    </location>
</feature>
<keyword evidence="1" id="KW-0812">Transmembrane</keyword>
<evidence type="ECO:0000313" key="3">
    <source>
        <dbReference type="Proteomes" id="UP000199645"/>
    </source>
</evidence>
<sequence>MRPVGVLVGWIVLILLANTAIVYVLDVALRGQTAGGLLLAVAVPFLIMLINRSTAAEAVSRHAALCGWVAADPAGREWPWTDLRLRGTIRVLRAWSFVSEGFPITAGELKWTGNALAGAVEGETGEGVFVIVHLPAPLPSMAMRNRFDRLGDSPLLDRPELRRALLTGEIPPWTARGRTLFTIERRRTWLRPPAIEGAVHRALRVVELLAPAGDDLDQADR</sequence>
<name>A0A1I2LX16_9ACTN</name>
<dbReference type="Proteomes" id="UP000199645">
    <property type="component" value="Unassembled WGS sequence"/>
</dbReference>
<dbReference type="EMBL" id="FONV01000024">
    <property type="protein sequence ID" value="SFF83088.1"/>
    <property type="molecule type" value="Genomic_DNA"/>
</dbReference>
<evidence type="ECO:0000313" key="2">
    <source>
        <dbReference type="EMBL" id="SFF83088.1"/>
    </source>
</evidence>
<dbReference type="RefSeq" id="WP_143134140.1">
    <property type="nucleotide sequence ID" value="NZ_BOMT01000092.1"/>
</dbReference>
<accession>A0A1I2LX16</accession>
<keyword evidence="3" id="KW-1185">Reference proteome</keyword>
<protein>
    <submittedName>
        <fullName evidence="2">Uncharacterized protein</fullName>
    </submittedName>
</protein>